<dbReference type="RefSeq" id="XP_034272934.1">
    <property type="nucleotide sequence ID" value="XM_034417043.2"/>
</dbReference>
<keyword evidence="2" id="KW-0282">Flagellum</keyword>
<dbReference type="KEGG" id="pgut:117665309"/>
<dbReference type="PANTHER" id="PTHR28617">
    <property type="entry name" value="CILIA- AND FLAGELLA-ASSOCIATED PROTEIN 77"/>
    <property type="match status" value="1"/>
</dbReference>
<dbReference type="PANTHER" id="PTHR28617:SF1">
    <property type="entry name" value="CILIA- AND FLAGELLA-ASSOCIATED PROTEIN 77"/>
    <property type="match status" value="1"/>
</dbReference>
<organism evidence="1 2">
    <name type="scientific">Pantherophis guttatus</name>
    <name type="common">Corn snake</name>
    <name type="synonym">Elaphe guttata</name>
    <dbReference type="NCBI Taxonomy" id="94885"/>
    <lineage>
        <taxon>Eukaryota</taxon>
        <taxon>Metazoa</taxon>
        <taxon>Chordata</taxon>
        <taxon>Craniata</taxon>
        <taxon>Vertebrata</taxon>
        <taxon>Euteleostomi</taxon>
        <taxon>Lepidosauria</taxon>
        <taxon>Squamata</taxon>
        <taxon>Bifurcata</taxon>
        <taxon>Unidentata</taxon>
        <taxon>Episquamata</taxon>
        <taxon>Toxicofera</taxon>
        <taxon>Serpentes</taxon>
        <taxon>Colubroidea</taxon>
        <taxon>Colubridae</taxon>
        <taxon>Colubrinae</taxon>
        <taxon>Pantherophis</taxon>
    </lineage>
</organism>
<keyword evidence="2" id="KW-0966">Cell projection</keyword>
<dbReference type="AlphaFoldDB" id="A0A6P9BSN3"/>
<dbReference type="InParanoid" id="A0A6P9BSN3"/>
<dbReference type="OMA" id="THETRMT"/>
<protein>
    <submittedName>
        <fullName evidence="2">Cilia- and flagella-associated protein 77</fullName>
    </submittedName>
</protein>
<dbReference type="InterPro" id="IPR029147">
    <property type="entry name" value="CFAP77"/>
</dbReference>
<keyword evidence="1" id="KW-1185">Reference proteome</keyword>
<evidence type="ECO:0000313" key="1">
    <source>
        <dbReference type="Proteomes" id="UP001652622"/>
    </source>
</evidence>
<accession>A0A6P9BSN3</accession>
<sequence length="276" mass="31962">MSTFVKKYLEKLKKRASVSDICPPPLLPLTKADIQPGSENERIGLVRNSMFQNPLILKSELGRTRRRCAKIPGANFVYGLTVRGTDGGVPEAIGHWHVMPTRAIKKKEMPKDFIHMNSNGIKAGLFTAKEHHLYCQHHELHCKTTVAKTFPKNVPRLPDAMTYGKPYPPPTPITEILQHKFGDQWLQEHRKANMRLKQKKHLKKREKTHETRMTMLNKYQIPVKIDSQWHMPKFQKIARHLDTFPSQEDRLNAMKAQQIEAPVRRGQFGWGIYTHI</sequence>
<gene>
    <name evidence="2" type="primary">CFAP77</name>
</gene>
<dbReference type="Proteomes" id="UP001652622">
    <property type="component" value="Unplaced"/>
</dbReference>
<keyword evidence="2" id="KW-0969">Cilium</keyword>
<evidence type="ECO:0000313" key="2">
    <source>
        <dbReference type="RefSeq" id="XP_034272934.1"/>
    </source>
</evidence>
<proteinExistence type="predicted"/>
<reference evidence="2" key="1">
    <citation type="submission" date="2025-08" db="UniProtKB">
        <authorList>
            <consortium name="RefSeq"/>
        </authorList>
    </citation>
    <scope>IDENTIFICATION</scope>
    <source>
        <tissue evidence="2">Blood</tissue>
    </source>
</reference>
<name>A0A6P9BSN3_PANGU</name>
<dbReference type="Pfam" id="PF14825">
    <property type="entry name" value="CFAP77"/>
    <property type="match status" value="1"/>
</dbReference>